<dbReference type="Gene3D" id="2.60.40.10">
    <property type="entry name" value="Immunoglobulins"/>
    <property type="match status" value="2"/>
</dbReference>
<dbReference type="CDD" id="cd00192">
    <property type="entry name" value="PTKc"/>
    <property type="match status" value="1"/>
</dbReference>
<keyword evidence="9" id="KW-0675">Receptor</keyword>
<feature type="compositionally biased region" description="Polar residues" evidence="11">
    <location>
        <begin position="604"/>
        <end position="613"/>
    </location>
</feature>
<dbReference type="GO" id="GO:0007169">
    <property type="term" value="P:cell surface receptor protein tyrosine kinase signaling pathway"/>
    <property type="evidence" value="ECO:0007669"/>
    <property type="project" value="TreeGrafter"/>
</dbReference>
<evidence type="ECO:0000256" key="10">
    <source>
        <dbReference type="ARBA" id="ARBA00023180"/>
    </source>
</evidence>
<comment type="subcellular location">
    <subcellularLocation>
        <location evidence="1">Membrane</location>
        <topology evidence="1">Single-pass membrane protein</topology>
    </subcellularLocation>
</comment>
<evidence type="ECO:0000256" key="8">
    <source>
        <dbReference type="ARBA" id="ARBA00023136"/>
    </source>
</evidence>
<dbReference type="InterPro" id="IPR001245">
    <property type="entry name" value="Ser-Thr/Tyr_kinase_cat_dom"/>
</dbReference>
<keyword evidence="3" id="KW-0808">Transferase</keyword>
<keyword evidence="13" id="KW-0732">Signal</keyword>
<dbReference type="AlphaFoldDB" id="A0A3M6U3U7"/>
<dbReference type="Pfam" id="PF07714">
    <property type="entry name" value="PK_Tyr_Ser-Thr"/>
    <property type="match status" value="1"/>
</dbReference>
<dbReference type="InterPro" id="IPR011009">
    <property type="entry name" value="Kinase-like_dom_sf"/>
</dbReference>
<dbReference type="InterPro" id="IPR000719">
    <property type="entry name" value="Prot_kinase_dom"/>
</dbReference>
<sequence length="933" mass="107172">MKAIITFVKHFVLAVGKVTCYYENKVPLYIILVAQSSKEILDIANSMCVDYCTHVDIGTNATSVKVPCLALNGESFTFSLWFKFAPDGLTNQTFYADKRNKKHGFYLYVQDQVIRLTVILYTDRSDLLKSNGKIAYNTWTHLAITFREEDRNLILYINGKKQKDASLWQRIDYFSGAPTCTIGNLPDGWLNRTFQLYGSVMDLYFLNSSVTDDNVDALRGFPVIDKYTNQVKSSIVLVKWMPPLQGQCPVHAYSIYYKNSAINWTSTSPRMQPKNSTTYHLQLFCRTAYQIAMTAWNSNGESSLKDSRVWKVTTGGDKPIPPVITNLEMSACIVNLTWTVSEDALCPLTKYTIYYRHEKSSWNKIEINKVSVTSHQWSLRCDTLYEFAVSAWNDVGQSNFSATWRKKTQIDPGETGFMGWPIIGIILGCISVFLIILVMFSCHRRKKIRRLNTARKKRSKSDITTLQYLEVWPEQVTLLEELGRGAFGKVHKGVLRESPGVEVFYHDIREKRVPFKEGKVIAVKVLSALANEQDKELFLEEIDLMKQIGCHVNVLRMIGFWTRSEPFLLLLEYVPNGDLLTWLREKRYQIDPVKFPQLQSTERLTSNVSNETKVSQEEPSVGKTSSNLEKIHAEEERYKSDPKEITQNEKENDEIRYTNDDKGDVEPKYLKEEILGNIKELPSEKIGLEQKEREDSGLELKPLLRQECHQPCDAPINVNSVVVDFQESSSNDTTYEASDTIAKDMLSFAWQIARGMSYLSAMGFIHRDLAARNILVGEDKLVKIADFGLMRHSDLYKVERQKKLPVKWMAPEALKDSIYTTRSDVWSYGILLWEISTLGGTPYPGIKNSELSSLLKTGYRLERPQSCSEELYSLMLNCWQEDPRKRPTFEQMMVSLEELMMKDNPYLDFNQLGETHFYYNIVSSVESSSDMIQ</sequence>
<name>A0A3M6U3U7_POCDA</name>
<evidence type="ECO:0000259" key="15">
    <source>
        <dbReference type="PROSITE" id="PS50853"/>
    </source>
</evidence>
<dbReference type="FunFam" id="1.10.510.10:FF:000462">
    <property type="entry name" value="Receptor tyrosine kinase"/>
    <property type="match status" value="1"/>
</dbReference>
<evidence type="ECO:0000259" key="14">
    <source>
        <dbReference type="PROSITE" id="PS50011"/>
    </source>
</evidence>
<dbReference type="InterPro" id="IPR050122">
    <property type="entry name" value="RTK"/>
</dbReference>
<feature type="domain" description="Protein kinase" evidence="14">
    <location>
        <begin position="476"/>
        <end position="907"/>
    </location>
</feature>
<evidence type="ECO:0000313" key="16">
    <source>
        <dbReference type="EMBL" id="RMX48330.1"/>
    </source>
</evidence>
<evidence type="ECO:0000256" key="13">
    <source>
        <dbReference type="SAM" id="SignalP"/>
    </source>
</evidence>
<dbReference type="PROSITE" id="PS50853">
    <property type="entry name" value="FN3"/>
    <property type="match status" value="2"/>
</dbReference>
<feature type="compositionally biased region" description="Basic and acidic residues" evidence="11">
    <location>
        <begin position="629"/>
        <end position="663"/>
    </location>
</feature>
<accession>A0A3M6U3U7</accession>
<dbReference type="GO" id="GO:0004714">
    <property type="term" value="F:transmembrane receptor protein tyrosine kinase activity"/>
    <property type="evidence" value="ECO:0007669"/>
    <property type="project" value="UniProtKB-EC"/>
</dbReference>
<reference evidence="16 17" key="1">
    <citation type="journal article" date="2018" name="Sci. Rep.">
        <title>Comparative analysis of the Pocillopora damicornis genome highlights role of immune system in coral evolution.</title>
        <authorList>
            <person name="Cunning R."/>
            <person name="Bay R.A."/>
            <person name="Gillette P."/>
            <person name="Baker A.C."/>
            <person name="Traylor-Knowles N."/>
        </authorList>
    </citation>
    <scope>NUCLEOTIDE SEQUENCE [LARGE SCALE GENOMIC DNA]</scope>
    <source>
        <strain evidence="16">RSMAS</strain>
        <tissue evidence="16">Whole animal</tissue>
    </source>
</reference>
<dbReference type="InterPro" id="IPR013320">
    <property type="entry name" value="ConA-like_dom_sf"/>
</dbReference>
<feature type="signal peptide" evidence="13">
    <location>
        <begin position="1"/>
        <end position="20"/>
    </location>
</feature>
<feature type="transmembrane region" description="Helical" evidence="12">
    <location>
        <begin position="417"/>
        <end position="440"/>
    </location>
</feature>
<feature type="region of interest" description="Disordered" evidence="11">
    <location>
        <begin position="604"/>
        <end position="663"/>
    </location>
</feature>
<keyword evidence="10" id="KW-0325">Glycoprotein</keyword>
<feature type="domain" description="Fibronectin type-III" evidence="15">
    <location>
        <begin position="222"/>
        <end position="317"/>
    </location>
</feature>
<dbReference type="SUPFAM" id="SSF49899">
    <property type="entry name" value="Concanavalin A-like lectins/glucanases"/>
    <property type="match status" value="1"/>
</dbReference>
<evidence type="ECO:0000313" key="17">
    <source>
        <dbReference type="Proteomes" id="UP000275408"/>
    </source>
</evidence>
<dbReference type="InterPro" id="IPR013783">
    <property type="entry name" value="Ig-like_fold"/>
</dbReference>
<dbReference type="GO" id="GO:0005524">
    <property type="term" value="F:ATP binding"/>
    <property type="evidence" value="ECO:0007669"/>
    <property type="project" value="InterPro"/>
</dbReference>
<evidence type="ECO:0000256" key="1">
    <source>
        <dbReference type="ARBA" id="ARBA00004167"/>
    </source>
</evidence>
<comment type="caution">
    <text evidence="16">The sequence shown here is derived from an EMBL/GenBank/DDBJ whole genome shotgun (WGS) entry which is preliminary data.</text>
</comment>
<dbReference type="PANTHER" id="PTHR24416:SF583">
    <property type="entry name" value="RECEPTOR PROTEIN-TYROSINE KINASE"/>
    <property type="match status" value="1"/>
</dbReference>
<keyword evidence="17" id="KW-1185">Reference proteome</keyword>
<dbReference type="InterPro" id="IPR036116">
    <property type="entry name" value="FN3_sf"/>
</dbReference>
<evidence type="ECO:0000256" key="12">
    <source>
        <dbReference type="SAM" id="Phobius"/>
    </source>
</evidence>
<dbReference type="GO" id="GO:0043235">
    <property type="term" value="C:receptor complex"/>
    <property type="evidence" value="ECO:0007669"/>
    <property type="project" value="TreeGrafter"/>
</dbReference>
<evidence type="ECO:0000256" key="11">
    <source>
        <dbReference type="SAM" id="MobiDB-lite"/>
    </source>
</evidence>
<dbReference type="GO" id="GO:0005886">
    <property type="term" value="C:plasma membrane"/>
    <property type="evidence" value="ECO:0007669"/>
    <property type="project" value="TreeGrafter"/>
</dbReference>
<keyword evidence="5" id="KW-0677">Repeat</keyword>
<dbReference type="PROSITE" id="PS50011">
    <property type="entry name" value="PROTEIN_KINASE_DOM"/>
    <property type="match status" value="1"/>
</dbReference>
<feature type="chain" id="PRO_5018200355" description="receptor protein-tyrosine kinase" evidence="13">
    <location>
        <begin position="21"/>
        <end position="933"/>
    </location>
</feature>
<dbReference type="OrthoDB" id="5981654at2759"/>
<evidence type="ECO:0000256" key="6">
    <source>
        <dbReference type="ARBA" id="ARBA00022777"/>
    </source>
</evidence>
<dbReference type="InterPro" id="IPR008266">
    <property type="entry name" value="Tyr_kinase_AS"/>
</dbReference>
<dbReference type="InterPro" id="IPR020635">
    <property type="entry name" value="Tyr_kinase_cat_dom"/>
</dbReference>
<protein>
    <recommendedName>
        <fullName evidence="2">receptor protein-tyrosine kinase</fullName>
        <ecNumber evidence="2">2.7.10.1</ecNumber>
    </recommendedName>
</protein>
<dbReference type="STRING" id="46731.A0A3M6U3U7"/>
<dbReference type="SUPFAM" id="SSF49265">
    <property type="entry name" value="Fibronectin type III"/>
    <property type="match status" value="1"/>
</dbReference>
<evidence type="ECO:0000256" key="3">
    <source>
        <dbReference type="ARBA" id="ARBA00022679"/>
    </source>
</evidence>
<dbReference type="Gene3D" id="2.60.120.200">
    <property type="match status" value="1"/>
</dbReference>
<dbReference type="PANTHER" id="PTHR24416">
    <property type="entry name" value="TYROSINE-PROTEIN KINASE RECEPTOR"/>
    <property type="match status" value="1"/>
</dbReference>
<dbReference type="CDD" id="cd00063">
    <property type="entry name" value="FN3"/>
    <property type="match status" value="2"/>
</dbReference>
<dbReference type="Proteomes" id="UP000275408">
    <property type="component" value="Unassembled WGS sequence"/>
</dbReference>
<evidence type="ECO:0000256" key="4">
    <source>
        <dbReference type="ARBA" id="ARBA00022692"/>
    </source>
</evidence>
<evidence type="ECO:0000256" key="5">
    <source>
        <dbReference type="ARBA" id="ARBA00022737"/>
    </source>
</evidence>
<dbReference type="SMART" id="SM00219">
    <property type="entry name" value="TyrKc"/>
    <property type="match status" value="1"/>
</dbReference>
<keyword evidence="6" id="KW-0418">Kinase</keyword>
<gene>
    <name evidence="16" type="ORF">pdam_00011127</name>
</gene>
<dbReference type="EMBL" id="RCHS01002293">
    <property type="protein sequence ID" value="RMX48330.1"/>
    <property type="molecule type" value="Genomic_DNA"/>
</dbReference>
<dbReference type="Gene3D" id="3.30.200.20">
    <property type="entry name" value="Phosphorylase Kinase, domain 1"/>
    <property type="match status" value="1"/>
</dbReference>
<dbReference type="SUPFAM" id="SSF56112">
    <property type="entry name" value="Protein kinase-like (PK-like)"/>
    <property type="match status" value="1"/>
</dbReference>
<evidence type="ECO:0000256" key="7">
    <source>
        <dbReference type="ARBA" id="ARBA00022989"/>
    </source>
</evidence>
<proteinExistence type="predicted"/>
<dbReference type="Pfam" id="PF13385">
    <property type="entry name" value="Laminin_G_3"/>
    <property type="match status" value="1"/>
</dbReference>
<keyword evidence="8 12" id="KW-0472">Membrane</keyword>
<feature type="domain" description="Fibronectin type-III" evidence="15">
    <location>
        <begin position="318"/>
        <end position="411"/>
    </location>
</feature>
<dbReference type="EC" id="2.7.10.1" evidence="2"/>
<keyword evidence="7 12" id="KW-1133">Transmembrane helix</keyword>
<evidence type="ECO:0000256" key="2">
    <source>
        <dbReference type="ARBA" id="ARBA00011902"/>
    </source>
</evidence>
<keyword evidence="4 12" id="KW-0812">Transmembrane</keyword>
<evidence type="ECO:0000256" key="9">
    <source>
        <dbReference type="ARBA" id="ARBA00023170"/>
    </source>
</evidence>
<dbReference type="SMART" id="SM00060">
    <property type="entry name" value="FN3"/>
    <property type="match status" value="2"/>
</dbReference>
<dbReference type="PROSITE" id="PS00109">
    <property type="entry name" value="PROTEIN_KINASE_TYR"/>
    <property type="match status" value="1"/>
</dbReference>
<organism evidence="16 17">
    <name type="scientific">Pocillopora damicornis</name>
    <name type="common">Cauliflower coral</name>
    <name type="synonym">Millepora damicornis</name>
    <dbReference type="NCBI Taxonomy" id="46731"/>
    <lineage>
        <taxon>Eukaryota</taxon>
        <taxon>Metazoa</taxon>
        <taxon>Cnidaria</taxon>
        <taxon>Anthozoa</taxon>
        <taxon>Hexacorallia</taxon>
        <taxon>Scleractinia</taxon>
        <taxon>Astrocoeniina</taxon>
        <taxon>Pocilloporidae</taxon>
        <taxon>Pocillopora</taxon>
    </lineage>
</organism>
<dbReference type="InterPro" id="IPR003961">
    <property type="entry name" value="FN3_dom"/>
</dbReference>
<dbReference type="Gene3D" id="1.10.510.10">
    <property type="entry name" value="Transferase(Phosphotransferase) domain 1"/>
    <property type="match status" value="1"/>
</dbReference>